<dbReference type="PANTHER" id="PTHR23277">
    <property type="entry name" value="NECTIN-RELATED"/>
    <property type="match status" value="1"/>
</dbReference>
<evidence type="ECO:0000313" key="15">
    <source>
        <dbReference type="Ensembl" id="ENSDARP00000130733"/>
    </source>
</evidence>
<dbReference type="OMA" id="MFYESNG"/>
<dbReference type="KEGG" id="dre:794920"/>
<keyword evidence="9" id="KW-1015">Disulfide bond</keyword>
<evidence type="ECO:0000256" key="5">
    <source>
        <dbReference type="ARBA" id="ARBA00022737"/>
    </source>
</evidence>
<dbReference type="PROSITE" id="PS50835">
    <property type="entry name" value="IG_LIKE"/>
    <property type="match status" value="2"/>
</dbReference>
<dbReference type="GO" id="GO:0007156">
    <property type="term" value="P:homophilic cell adhesion via plasma membrane adhesion molecules"/>
    <property type="evidence" value="ECO:0000318"/>
    <property type="project" value="GO_Central"/>
</dbReference>
<accession>A0A0R4ICR1</accession>
<dbReference type="OrthoDB" id="8872282at2759"/>
<evidence type="ECO:0000256" key="11">
    <source>
        <dbReference type="SAM" id="MobiDB-lite"/>
    </source>
</evidence>
<dbReference type="InterPro" id="IPR013783">
    <property type="entry name" value="Ig-like_fold"/>
</dbReference>
<dbReference type="InterPro" id="IPR036179">
    <property type="entry name" value="Ig-like_dom_sf"/>
</dbReference>
<dbReference type="GlyGen" id="A0A0R4ICR1">
    <property type="glycosylation" value="1 site"/>
</dbReference>
<evidence type="ECO:0000313" key="17">
    <source>
        <dbReference type="RefSeq" id="XP_001334985.6"/>
    </source>
</evidence>
<comment type="subcellular location">
    <subcellularLocation>
        <location evidence="1">Membrane</location>
        <topology evidence="1">Single-pass membrane protein</topology>
    </subcellularLocation>
</comment>
<dbReference type="EMBL" id="CABZ01103796">
    <property type="status" value="NOT_ANNOTATED_CDS"/>
    <property type="molecule type" value="Genomic_DNA"/>
</dbReference>
<keyword evidence="7 12" id="KW-1133">Transmembrane helix</keyword>
<evidence type="ECO:0000256" key="2">
    <source>
        <dbReference type="ARBA" id="ARBA00007810"/>
    </source>
</evidence>
<evidence type="ECO:0000259" key="14">
    <source>
        <dbReference type="PROSITE" id="PS50835"/>
    </source>
</evidence>
<evidence type="ECO:0000256" key="12">
    <source>
        <dbReference type="SAM" id="Phobius"/>
    </source>
</evidence>
<feature type="compositionally biased region" description="Basic and acidic residues" evidence="11">
    <location>
        <begin position="507"/>
        <end position="528"/>
    </location>
</feature>
<evidence type="ECO:0000256" key="7">
    <source>
        <dbReference type="ARBA" id="ARBA00022989"/>
    </source>
</evidence>
<keyword evidence="8 12" id="KW-0472">Membrane</keyword>
<organism evidence="15">
    <name type="scientific">Danio rerio</name>
    <name type="common">Zebrafish</name>
    <name type="synonym">Brachydanio rerio</name>
    <dbReference type="NCBI Taxonomy" id="7955"/>
    <lineage>
        <taxon>Eukaryota</taxon>
        <taxon>Metazoa</taxon>
        <taxon>Chordata</taxon>
        <taxon>Craniata</taxon>
        <taxon>Vertebrata</taxon>
        <taxon>Euteleostomi</taxon>
        <taxon>Actinopterygii</taxon>
        <taxon>Neopterygii</taxon>
        <taxon>Teleostei</taxon>
        <taxon>Ostariophysi</taxon>
        <taxon>Cypriniformes</taxon>
        <taxon>Danionidae</taxon>
        <taxon>Danioninae</taxon>
        <taxon>Danio</taxon>
    </lineage>
</organism>
<keyword evidence="6" id="KW-0130">Cell adhesion</keyword>
<evidence type="ECO:0000256" key="8">
    <source>
        <dbReference type="ARBA" id="ARBA00023136"/>
    </source>
</evidence>
<dbReference type="AlphaFoldDB" id="A0A0R4ICR1"/>
<dbReference type="RefSeq" id="XP_001334985.6">
    <property type="nucleotide sequence ID" value="XM_001334949.8"/>
</dbReference>
<evidence type="ECO:0000256" key="13">
    <source>
        <dbReference type="SAM" id="SignalP"/>
    </source>
</evidence>
<dbReference type="GO" id="GO:0098631">
    <property type="term" value="F:cell adhesion mediator activity"/>
    <property type="evidence" value="ECO:0000318"/>
    <property type="project" value="GO_Central"/>
</dbReference>
<feature type="chain" id="PRO_5044546617" evidence="13">
    <location>
        <begin position="21"/>
        <end position="570"/>
    </location>
</feature>
<evidence type="ECO:0000256" key="10">
    <source>
        <dbReference type="ARBA" id="ARBA00023180"/>
    </source>
</evidence>
<dbReference type="InterPro" id="IPR003599">
    <property type="entry name" value="Ig_sub"/>
</dbReference>
<feature type="compositionally biased region" description="Basic and acidic residues" evidence="11">
    <location>
        <begin position="455"/>
        <end position="472"/>
    </location>
</feature>
<dbReference type="GeneID" id="794920"/>
<dbReference type="PhylomeDB" id="A0A0R4ICR1"/>
<evidence type="ECO:0000256" key="9">
    <source>
        <dbReference type="ARBA" id="ARBA00023157"/>
    </source>
</evidence>
<dbReference type="eggNOG" id="ENOG502R9I0">
    <property type="taxonomic scope" value="Eukaryota"/>
</dbReference>
<dbReference type="GO" id="GO:0005886">
    <property type="term" value="C:plasma membrane"/>
    <property type="evidence" value="ECO:0000318"/>
    <property type="project" value="GO_Central"/>
</dbReference>
<sequence length="570" mass="62898">MSKLLNIGAFLLTFIVCVCSEFMDSPMSLRSFSGSEARLKCVFVAPRDVTVVQVTWSRHTPAGKTQQIITGHYTEGPKVSPEFADGFRFESPDPLTDSTLLIENTVRADEGVYTCSIATFPSGNFQRRISLSVWMYPISSVEHVVLKEGQSYGIAASCRAVAHPPARLSWDTDVSGQSQNRSGDGGVVTTQFSLYPSRSMNGQKLDCLVWHPVYEEPHRLANKLVVQFPPDAEAVGSGSWQIGSSGSEIRCLVKGNPLPQNVSWSRSDGVLPSGVLVQKDRLVFSRPLQQTDEGVYVCRTHNTLGVAKAEFTLQIDAVRSEFSISSSHTLLIVIGAASAGVLVLFVVFAIIYINCNLSRKNRKLKRALSARTEEMISLSRQVSMRRLDSINCDPRAQAEDSSLSRMDSGMKNSVLSVEDRSLLSDVRCRQGDGEFDSLGRPAIYTSYRPERQSKKLREIEEEKNERRRRVESFVRSSNMSLDSGLRDQCSPPASVSSGPTAEANGDGWKRGSRREIHRVERERDRLPEGEEENSALLSETASNYFQCSNSGLVPKTSINGGGTHLRGQVI</sequence>
<evidence type="ECO:0000313" key="16">
    <source>
        <dbReference type="Proteomes" id="UP000000437"/>
    </source>
</evidence>
<protein>
    <submittedName>
        <fullName evidence="15">Nectin cell adhesion molecule 4b</fullName>
    </submittedName>
    <submittedName>
        <fullName evidence="17">Nectin-4</fullName>
    </submittedName>
</protein>
<evidence type="ECO:0000256" key="1">
    <source>
        <dbReference type="ARBA" id="ARBA00004167"/>
    </source>
</evidence>
<feature type="domain" description="Ig-like" evidence="14">
    <location>
        <begin position="20"/>
        <end position="132"/>
    </location>
</feature>
<dbReference type="Ensembl" id="ENSDART00000161920.2">
    <property type="protein sequence ID" value="ENSDARP00000130733.2"/>
    <property type="gene ID" value="ENSDARG00000103148.2"/>
</dbReference>
<dbReference type="STRING" id="7955.ENSDARP00000130733"/>
<dbReference type="GeneTree" id="ENSGT00940000157535"/>
<keyword evidence="16" id="KW-1185">Reference proteome</keyword>
<dbReference type="PANTHER" id="PTHR23277:SF11">
    <property type="entry name" value="NECTIN-4"/>
    <property type="match status" value="1"/>
</dbReference>
<feature type="domain" description="Ig-like" evidence="14">
    <location>
        <begin position="229"/>
        <end position="314"/>
    </location>
</feature>
<dbReference type="AGR" id="ZFIN:ZDB-GENE-070912-114"/>
<name>A0A0R4ICR1_DANRE</name>
<dbReference type="SMR" id="A0A0R4ICR1"/>
<proteinExistence type="inferred from homology"/>
<dbReference type="GO" id="GO:0005912">
    <property type="term" value="C:adherens junction"/>
    <property type="evidence" value="ECO:0000318"/>
    <property type="project" value="GO_Central"/>
</dbReference>
<dbReference type="InterPro" id="IPR003598">
    <property type="entry name" value="Ig_sub2"/>
</dbReference>
<reference evidence="15" key="2">
    <citation type="submission" date="2015-11" db="UniProtKB">
        <authorList>
            <consortium name="Ensembl"/>
        </authorList>
    </citation>
    <scope>IDENTIFICATION</scope>
    <source>
        <strain evidence="15">Tuebingen</strain>
    </source>
</reference>
<dbReference type="InterPro" id="IPR013162">
    <property type="entry name" value="CD80_C2-set"/>
</dbReference>
<dbReference type="InterPro" id="IPR007110">
    <property type="entry name" value="Ig-like_dom"/>
</dbReference>
<dbReference type="SUPFAM" id="SSF48726">
    <property type="entry name" value="Immunoglobulin"/>
    <property type="match status" value="3"/>
</dbReference>
<accession>A0A8M1PUD3</accession>
<feature type="region of interest" description="Disordered" evidence="11">
    <location>
        <begin position="455"/>
        <end position="533"/>
    </location>
</feature>
<dbReference type="InterPro" id="IPR013106">
    <property type="entry name" value="Ig_V-set"/>
</dbReference>
<reference evidence="17" key="3">
    <citation type="submission" date="2025-04" db="UniProtKB">
        <authorList>
            <consortium name="RefSeq"/>
        </authorList>
    </citation>
    <scope>IDENTIFICATION</scope>
    <source>
        <strain evidence="17">Tuebingen</strain>
    </source>
</reference>
<dbReference type="Pfam" id="PF08205">
    <property type="entry name" value="C2-set_2"/>
    <property type="match status" value="1"/>
</dbReference>
<dbReference type="Pfam" id="PF07679">
    <property type="entry name" value="I-set"/>
    <property type="match status" value="1"/>
</dbReference>
<dbReference type="SMART" id="SM00408">
    <property type="entry name" value="IGc2"/>
    <property type="match status" value="2"/>
</dbReference>
<evidence type="ECO:0000313" key="18">
    <source>
        <dbReference type="ZFIN" id="ZDB-GENE-070912-114"/>
    </source>
</evidence>
<feature type="signal peptide" evidence="13">
    <location>
        <begin position="1"/>
        <end position="20"/>
    </location>
</feature>
<dbReference type="InterPro" id="IPR051427">
    <property type="entry name" value="Nectin/Nectin-like"/>
</dbReference>
<dbReference type="SMART" id="SM00409">
    <property type="entry name" value="IG"/>
    <property type="match status" value="2"/>
</dbReference>
<dbReference type="CTD" id="794920"/>
<dbReference type="EMBL" id="CU984580">
    <property type="status" value="NOT_ANNOTATED_CDS"/>
    <property type="molecule type" value="Genomic_DNA"/>
</dbReference>
<feature type="transmembrane region" description="Helical" evidence="12">
    <location>
        <begin position="330"/>
        <end position="355"/>
    </location>
</feature>
<dbReference type="InterPro" id="IPR013098">
    <property type="entry name" value="Ig_I-set"/>
</dbReference>
<comment type="similarity">
    <text evidence="2">Belongs to the nectin family.</text>
</comment>
<dbReference type="EMBL" id="CABZ01076772">
    <property type="status" value="NOT_ANNOTATED_CDS"/>
    <property type="molecule type" value="Genomic_DNA"/>
</dbReference>
<reference evidence="15 16" key="1">
    <citation type="journal article" date="2013" name="Nature">
        <title>The zebrafish reference genome sequence and its relationship to the human genome.</title>
        <authorList>
            <consortium name="Genome Reference Consortium Zebrafish"/>
            <person name="Howe K."/>
            <person name="Clark M.D."/>
            <person name="Torroja C.F."/>
            <person name="Torrance J."/>
            <person name="Berthelot C."/>
            <person name="Muffato M."/>
            <person name="Collins J.E."/>
            <person name="Humphray S."/>
            <person name="McLaren K."/>
            <person name="Matthews L."/>
            <person name="McLaren S."/>
            <person name="Sealy I."/>
            <person name="Caccamo M."/>
            <person name="Churcher C."/>
            <person name="Scott C."/>
            <person name="Barrett J.C."/>
            <person name="Koch R."/>
            <person name="Rauch G.J."/>
            <person name="White S."/>
            <person name="Chow W."/>
            <person name="Kilian B."/>
            <person name="Quintais L.T."/>
            <person name="Guerra-Assuncao J.A."/>
            <person name="Zhou Y."/>
            <person name="Gu Y."/>
            <person name="Yen J."/>
            <person name="Vogel J.H."/>
            <person name="Eyre T."/>
            <person name="Redmond S."/>
            <person name="Banerjee R."/>
            <person name="Chi J."/>
            <person name="Fu B."/>
            <person name="Langley E."/>
            <person name="Maguire S.F."/>
            <person name="Laird G.K."/>
            <person name="Lloyd D."/>
            <person name="Kenyon E."/>
            <person name="Donaldson S."/>
            <person name="Sehra H."/>
            <person name="Almeida-King J."/>
            <person name="Loveland J."/>
            <person name="Trevanion S."/>
            <person name="Jones M."/>
            <person name="Quail M."/>
            <person name="Willey D."/>
            <person name="Hunt A."/>
            <person name="Burton J."/>
            <person name="Sims S."/>
            <person name="McLay K."/>
            <person name="Plumb B."/>
            <person name="Davis J."/>
            <person name="Clee C."/>
            <person name="Oliver K."/>
            <person name="Clark R."/>
            <person name="Riddle C."/>
            <person name="Elliot D."/>
            <person name="Eliott D."/>
            <person name="Threadgold G."/>
            <person name="Harden G."/>
            <person name="Ware D."/>
            <person name="Begum S."/>
            <person name="Mortimore B."/>
            <person name="Mortimer B."/>
            <person name="Kerry G."/>
            <person name="Heath P."/>
            <person name="Phillimore B."/>
            <person name="Tracey A."/>
            <person name="Corby N."/>
            <person name="Dunn M."/>
            <person name="Johnson C."/>
            <person name="Wood J."/>
            <person name="Clark S."/>
            <person name="Pelan S."/>
            <person name="Griffiths G."/>
            <person name="Smith M."/>
            <person name="Glithero R."/>
            <person name="Howden P."/>
            <person name="Barker N."/>
            <person name="Lloyd C."/>
            <person name="Stevens C."/>
            <person name="Harley J."/>
            <person name="Holt K."/>
            <person name="Panagiotidis G."/>
            <person name="Lovell J."/>
            <person name="Beasley H."/>
            <person name="Henderson C."/>
            <person name="Gordon D."/>
            <person name="Auger K."/>
            <person name="Wright D."/>
            <person name="Collins J."/>
            <person name="Raisen C."/>
            <person name="Dyer L."/>
            <person name="Leung K."/>
            <person name="Robertson L."/>
            <person name="Ambridge K."/>
            <person name="Leongamornlert D."/>
            <person name="McGuire S."/>
            <person name="Gilderthorp R."/>
            <person name="Griffiths C."/>
            <person name="Manthravadi D."/>
            <person name="Nichol S."/>
            <person name="Barker G."/>
            <person name="Whitehead S."/>
            <person name="Kay M."/>
            <person name="Brown J."/>
            <person name="Murnane C."/>
            <person name="Gray E."/>
            <person name="Humphries M."/>
            <person name="Sycamore N."/>
            <person name="Barker D."/>
            <person name="Saunders D."/>
            <person name="Wallis J."/>
            <person name="Babbage A."/>
            <person name="Hammond S."/>
            <person name="Mashreghi-Mohammadi M."/>
            <person name="Barr L."/>
            <person name="Martin S."/>
            <person name="Wray P."/>
            <person name="Ellington A."/>
            <person name="Matthews N."/>
            <person name="Ellwood M."/>
            <person name="Woodmansey R."/>
            <person name="Clark G."/>
            <person name="Cooper J."/>
            <person name="Cooper J."/>
            <person name="Tromans A."/>
            <person name="Grafham D."/>
            <person name="Skuce C."/>
            <person name="Pandian R."/>
            <person name="Andrews R."/>
            <person name="Harrison E."/>
            <person name="Kimberley A."/>
            <person name="Garnett J."/>
            <person name="Fosker N."/>
            <person name="Hall R."/>
            <person name="Garner P."/>
            <person name="Kelly D."/>
            <person name="Bird C."/>
            <person name="Palmer S."/>
            <person name="Gehring I."/>
            <person name="Berger A."/>
            <person name="Dooley C.M."/>
            <person name="Ersan-Urun Z."/>
            <person name="Eser C."/>
            <person name="Geiger H."/>
            <person name="Geisler M."/>
            <person name="Karotki L."/>
            <person name="Kirn A."/>
            <person name="Konantz J."/>
            <person name="Konantz M."/>
            <person name="Oberlander M."/>
            <person name="Rudolph-Geiger S."/>
            <person name="Teucke M."/>
            <person name="Lanz C."/>
            <person name="Raddatz G."/>
            <person name="Osoegawa K."/>
            <person name="Zhu B."/>
            <person name="Rapp A."/>
            <person name="Widaa S."/>
            <person name="Langford C."/>
            <person name="Yang F."/>
            <person name="Schuster S.C."/>
            <person name="Carter N.P."/>
            <person name="Harrow J."/>
            <person name="Ning Z."/>
            <person name="Herrero J."/>
            <person name="Searle S.M."/>
            <person name="Enright A."/>
            <person name="Geisler R."/>
            <person name="Plasterk R.H."/>
            <person name="Lee C."/>
            <person name="Westerfield M."/>
            <person name="de Jong P.J."/>
            <person name="Zon L.I."/>
            <person name="Postlethwait J.H."/>
            <person name="Nusslein-Volhard C."/>
            <person name="Hubbard T.J."/>
            <person name="Roest Crollius H."/>
            <person name="Rogers J."/>
            <person name="Stemple D.L."/>
        </authorList>
    </citation>
    <scope>NUCLEOTIDE SEQUENCE [LARGE SCALE GENOMIC DNA]</scope>
    <source>
        <strain evidence="15">Tuebingen</strain>
    </source>
</reference>
<dbReference type="Pfam" id="PF07686">
    <property type="entry name" value="V-set"/>
    <property type="match status" value="1"/>
</dbReference>
<gene>
    <name evidence="15 17 18" type="primary">nectin4b</name>
</gene>
<dbReference type="ZFIN" id="ZDB-GENE-070912-114">
    <property type="gene designation" value="nectin4b"/>
</dbReference>
<keyword evidence="3 12" id="KW-0812">Transmembrane</keyword>
<dbReference type="PaxDb" id="7955-ENSDARP00000099836"/>
<keyword evidence="5" id="KW-0677">Repeat</keyword>
<dbReference type="Bgee" id="ENSDARG00000103148">
    <property type="expression patterns" value="Expressed in mature ovarian follicle and 14 other cell types or tissues"/>
</dbReference>
<evidence type="ECO:0000256" key="3">
    <source>
        <dbReference type="ARBA" id="ARBA00022692"/>
    </source>
</evidence>
<evidence type="ECO:0000256" key="6">
    <source>
        <dbReference type="ARBA" id="ARBA00022889"/>
    </source>
</evidence>
<keyword evidence="10" id="KW-0325">Glycoprotein</keyword>
<dbReference type="GO" id="GO:0007157">
    <property type="term" value="P:heterophilic cell-cell adhesion via plasma membrane cell adhesion molecules"/>
    <property type="evidence" value="ECO:0000318"/>
    <property type="project" value="GO_Central"/>
</dbReference>
<dbReference type="Proteomes" id="UP000000437">
    <property type="component" value="Chromosome 2"/>
</dbReference>
<dbReference type="Gene3D" id="2.60.40.10">
    <property type="entry name" value="Immunoglobulins"/>
    <property type="match status" value="3"/>
</dbReference>
<keyword evidence="4 13" id="KW-0732">Signal</keyword>
<evidence type="ECO:0000256" key="4">
    <source>
        <dbReference type="ARBA" id="ARBA00022729"/>
    </source>
</evidence>